<reference evidence="2" key="1">
    <citation type="submission" date="2023-06" db="EMBL/GenBank/DDBJ databases">
        <title>Phylogenetic Diversity of Rhizobium strains.</title>
        <authorList>
            <person name="Moura F.T."/>
            <person name="Helene L.C.F."/>
            <person name="Hungria M."/>
        </authorList>
    </citation>
    <scope>NUCLEOTIDE SEQUENCE</scope>
    <source>
        <strain evidence="2">CCGE524</strain>
    </source>
</reference>
<proteinExistence type="predicted"/>
<name>A0ABT7KAQ0_9HYPH</name>
<dbReference type="Proteomes" id="UP001172630">
    <property type="component" value="Unassembled WGS sequence"/>
</dbReference>
<sequence length="401" mass="44388">MKSINKRVVLHFPGFEPLDATAHRARYERSAKQSAAVWDFSVAVDALRNFGRAPYFDIKAKGAGWETQSRIHILDHNDLVAKLNGRPFFVRLVHGYLAAAKIALSGGLTGYFRHAWRFGLFFVFPFLLMLVGLLLSLSIAFSPFVFGLPSWSHVGSIPLAVAFFIRIVLPQAERLHTLHLFSDWEMAVAMAKLNGIGAEQLIEACAISARQALDEPADEYVISSHSMGSSVAAHVIGLLLEREPELFQDRQVVFTTLGSAILQCALLRPAAVLRSRVGLIARCQEIFWLDVHCLTDAIHFYKTKVAAACGHADIAQPTIIFIRFKKMLTSRHYAKIKRDFLRVHRQYVLGPDIRAPFDFTLLTAGPLPASSFATSAQATMSDLNIGAGNDEETARVSSVGR</sequence>
<keyword evidence="1" id="KW-0812">Transmembrane</keyword>
<protein>
    <recommendedName>
        <fullName evidence="4">Transmembrane protein</fullName>
    </recommendedName>
</protein>
<evidence type="ECO:0008006" key="4">
    <source>
        <dbReference type="Google" id="ProtNLM"/>
    </source>
</evidence>
<accession>A0ABT7KAQ0</accession>
<keyword evidence="3" id="KW-1185">Reference proteome</keyword>
<organism evidence="2 3">
    <name type="scientific">Rhizobium calliandrae</name>
    <dbReference type="NCBI Taxonomy" id="1312182"/>
    <lineage>
        <taxon>Bacteria</taxon>
        <taxon>Pseudomonadati</taxon>
        <taxon>Pseudomonadota</taxon>
        <taxon>Alphaproteobacteria</taxon>
        <taxon>Hyphomicrobiales</taxon>
        <taxon>Rhizobiaceae</taxon>
        <taxon>Rhizobium/Agrobacterium group</taxon>
        <taxon>Rhizobium</taxon>
    </lineage>
</organism>
<dbReference type="EMBL" id="JARFYN010000008">
    <property type="protein sequence ID" value="MDL2405706.1"/>
    <property type="molecule type" value="Genomic_DNA"/>
</dbReference>
<evidence type="ECO:0000256" key="1">
    <source>
        <dbReference type="SAM" id="Phobius"/>
    </source>
</evidence>
<evidence type="ECO:0000313" key="3">
    <source>
        <dbReference type="Proteomes" id="UP001172630"/>
    </source>
</evidence>
<keyword evidence="1" id="KW-1133">Transmembrane helix</keyword>
<dbReference type="RefSeq" id="WP_285878666.1">
    <property type="nucleotide sequence ID" value="NZ_JARFYN010000008.1"/>
</dbReference>
<feature type="transmembrane region" description="Helical" evidence="1">
    <location>
        <begin position="151"/>
        <end position="169"/>
    </location>
</feature>
<feature type="transmembrane region" description="Helical" evidence="1">
    <location>
        <begin position="118"/>
        <end position="145"/>
    </location>
</feature>
<comment type="caution">
    <text evidence="2">The sequence shown here is derived from an EMBL/GenBank/DDBJ whole genome shotgun (WGS) entry which is preliminary data.</text>
</comment>
<gene>
    <name evidence="2" type="ORF">PY650_08505</name>
</gene>
<keyword evidence="1" id="KW-0472">Membrane</keyword>
<evidence type="ECO:0000313" key="2">
    <source>
        <dbReference type="EMBL" id="MDL2405706.1"/>
    </source>
</evidence>